<proteinExistence type="predicted"/>
<dbReference type="STRING" id="926556.Echvi_2008"/>
<dbReference type="CDD" id="cd00082">
    <property type="entry name" value="HisKA"/>
    <property type="match status" value="1"/>
</dbReference>
<dbReference type="Gene3D" id="1.10.287.130">
    <property type="match status" value="1"/>
</dbReference>
<evidence type="ECO:0000313" key="10">
    <source>
        <dbReference type="Proteomes" id="UP000010796"/>
    </source>
</evidence>
<dbReference type="CDD" id="cd00075">
    <property type="entry name" value="HATPase"/>
    <property type="match status" value="1"/>
</dbReference>
<dbReference type="PRINTS" id="PR00344">
    <property type="entry name" value="BCTRLSENSOR"/>
</dbReference>
<keyword evidence="3" id="KW-0597">Phosphoprotein</keyword>
<dbReference type="GO" id="GO:0000155">
    <property type="term" value="F:phosphorelay sensor kinase activity"/>
    <property type="evidence" value="ECO:0007669"/>
    <property type="project" value="InterPro"/>
</dbReference>
<evidence type="ECO:0000313" key="9">
    <source>
        <dbReference type="EMBL" id="AGA78261.1"/>
    </source>
</evidence>
<dbReference type="RefSeq" id="WP_015265822.1">
    <property type="nucleotide sequence ID" value="NC_019904.1"/>
</dbReference>
<name>L0FZS2_ECHVK</name>
<dbReference type="PROSITE" id="PS50109">
    <property type="entry name" value="HIS_KIN"/>
    <property type="match status" value="1"/>
</dbReference>
<dbReference type="SMART" id="SM00388">
    <property type="entry name" value="HisKA"/>
    <property type="match status" value="1"/>
</dbReference>
<dbReference type="Pfam" id="PF02518">
    <property type="entry name" value="HATPase_c"/>
    <property type="match status" value="1"/>
</dbReference>
<keyword evidence="4" id="KW-0808">Transferase</keyword>
<dbReference type="SUPFAM" id="SSF55874">
    <property type="entry name" value="ATPase domain of HSP90 chaperone/DNA topoisomerase II/histidine kinase"/>
    <property type="match status" value="1"/>
</dbReference>
<dbReference type="AlphaFoldDB" id="L0FZS2"/>
<feature type="transmembrane region" description="Helical" evidence="7">
    <location>
        <begin position="36"/>
        <end position="55"/>
    </location>
</feature>
<evidence type="ECO:0000256" key="3">
    <source>
        <dbReference type="ARBA" id="ARBA00022553"/>
    </source>
</evidence>
<dbReference type="KEGG" id="evi:Echvi_2008"/>
<accession>L0FZS2</accession>
<evidence type="ECO:0000256" key="5">
    <source>
        <dbReference type="ARBA" id="ARBA00022777"/>
    </source>
</evidence>
<dbReference type="InterPro" id="IPR036890">
    <property type="entry name" value="HATPase_C_sf"/>
</dbReference>
<keyword evidence="10" id="KW-1185">Reference proteome</keyword>
<evidence type="ECO:0000259" key="8">
    <source>
        <dbReference type="PROSITE" id="PS50109"/>
    </source>
</evidence>
<dbReference type="InterPro" id="IPR050736">
    <property type="entry name" value="Sensor_HK_Regulatory"/>
</dbReference>
<dbReference type="PANTHER" id="PTHR43711">
    <property type="entry name" value="TWO-COMPONENT HISTIDINE KINASE"/>
    <property type="match status" value="1"/>
</dbReference>
<dbReference type="InterPro" id="IPR004358">
    <property type="entry name" value="Sig_transdc_His_kin-like_C"/>
</dbReference>
<protein>
    <recommendedName>
        <fullName evidence="2">histidine kinase</fullName>
        <ecNumber evidence="2">2.7.13.3</ecNumber>
    </recommendedName>
</protein>
<keyword evidence="7" id="KW-1133">Transmembrane helix</keyword>
<gene>
    <name evidence="9" type="ordered locus">Echvi_2008</name>
</gene>
<dbReference type="Gene3D" id="3.30.565.10">
    <property type="entry name" value="Histidine kinase-like ATPase, C-terminal domain"/>
    <property type="match status" value="1"/>
</dbReference>
<keyword evidence="6" id="KW-0902">Two-component regulatory system</keyword>
<dbReference type="EMBL" id="CP003346">
    <property type="protein sequence ID" value="AGA78261.1"/>
    <property type="molecule type" value="Genomic_DNA"/>
</dbReference>
<dbReference type="InterPro" id="IPR003594">
    <property type="entry name" value="HATPase_dom"/>
</dbReference>
<dbReference type="OrthoDB" id="1269247at2"/>
<reference evidence="10" key="1">
    <citation type="submission" date="2012-02" db="EMBL/GenBank/DDBJ databases">
        <title>The complete genome of Echinicola vietnamensis DSM 17526.</title>
        <authorList>
            <person name="Lucas S."/>
            <person name="Copeland A."/>
            <person name="Lapidus A."/>
            <person name="Glavina del Rio T."/>
            <person name="Dalin E."/>
            <person name="Tice H."/>
            <person name="Bruce D."/>
            <person name="Goodwin L."/>
            <person name="Pitluck S."/>
            <person name="Peters L."/>
            <person name="Ovchinnikova G."/>
            <person name="Teshima H."/>
            <person name="Kyrpides N."/>
            <person name="Mavromatis K."/>
            <person name="Ivanova N."/>
            <person name="Brettin T."/>
            <person name="Detter J.C."/>
            <person name="Han C."/>
            <person name="Larimer F."/>
            <person name="Land M."/>
            <person name="Hauser L."/>
            <person name="Markowitz V."/>
            <person name="Cheng J.-F."/>
            <person name="Hugenholtz P."/>
            <person name="Woyke T."/>
            <person name="Wu D."/>
            <person name="Brambilla E."/>
            <person name="Klenk H.-P."/>
            <person name="Eisen J.A."/>
        </authorList>
    </citation>
    <scope>NUCLEOTIDE SEQUENCE [LARGE SCALE GENOMIC DNA]</scope>
    <source>
        <strain evidence="10">DSM 17526 / LMG 23754 / KMM 6221</strain>
    </source>
</reference>
<dbReference type="SUPFAM" id="SSF47384">
    <property type="entry name" value="Homodimeric domain of signal transducing histidine kinase"/>
    <property type="match status" value="1"/>
</dbReference>
<feature type="transmembrane region" description="Helical" evidence="7">
    <location>
        <begin position="62"/>
        <end position="81"/>
    </location>
</feature>
<feature type="transmembrane region" description="Helical" evidence="7">
    <location>
        <begin position="12"/>
        <end position="30"/>
    </location>
</feature>
<feature type="transmembrane region" description="Helical" evidence="7">
    <location>
        <begin position="151"/>
        <end position="172"/>
    </location>
</feature>
<evidence type="ECO:0000256" key="7">
    <source>
        <dbReference type="SAM" id="Phobius"/>
    </source>
</evidence>
<feature type="transmembrane region" description="Helical" evidence="7">
    <location>
        <begin position="112"/>
        <end position="131"/>
    </location>
</feature>
<feature type="domain" description="Histidine kinase" evidence="8">
    <location>
        <begin position="206"/>
        <end position="421"/>
    </location>
</feature>
<dbReference type="PANTHER" id="PTHR43711:SF26">
    <property type="entry name" value="SENSOR HISTIDINE KINASE RCSC"/>
    <property type="match status" value="1"/>
</dbReference>
<dbReference type="EC" id="2.7.13.3" evidence="2"/>
<evidence type="ECO:0000256" key="6">
    <source>
        <dbReference type="ARBA" id="ARBA00023012"/>
    </source>
</evidence>
<evidence type="ECO:0000256" key="4">
    <source>
        <dbReference type="ARBA" id="ARBA00022679"/>
    </source>
</evidence>
<dbReference type="HOGENOM" id="CLU_047118_0_0_10"/>
<dbReference type="Proteomes" id="UP000010796">
    <property type="component" value="Chromosome"/>
</dbReference>
<keyword evidence="7" id="KW-0472">Membrane</keyword>
<evidence type="ECO:0000256" key="1">
    <source>
        <dbReference type="ARBA" id="ARBA00000085"/>
    </source>
</evidence>
<keyword evidence="7" id="KW-0812">Transmembrane</keyword>
<dbReference type="SMART" id="SM00387">
    <property type="entry name" value="HATPase_c"/>
    <property type="match status" value="1"/>
</dbReference>
<dbReference type="InterPro" id="IPR036097">
    <property type="entry name" value="HisK_dim/P_sf"/>
</dbReference>
<feature type="transmembrane region" description="Helical" evidence="7">
    <location>
        <begin position="87"/>
        <end position="105"/>
    </location>
</feature>
<dbReference type="eggNOG" id="COG2205">
    <property type="taxonomic scope" value="Bacteria"/>
</dbReference>
<sequence>METDQEMETKIFNSAALIIVIYLKAMIIFNLILGQYFLALILLVTSAVILAFYLIGRSKQSFNRGITFLSLLGYPIIAIVFFYNDGIAGPAFYIFLMIHTTILAVTQIKTYWFWGLYNLVFFLGLFYMGIYHADLISITYTSSEVQYLDHSITYTACLAGIVAIIIALKWNYQKQKQQSERNGEALRDAIQELSQTNEQKNKIIALISHDLKNPLLSITKILEMINDGELEKEETEAILKELYIIANNAQKMSEEILEWATLELKNTSPKFRHVDLKEYCDSMLTIYKGMARQKNITLETSFEGDTFLTTDIDRLLLIVRNLLQNAIKFTAEKGEIIFSCRNTEKNFHISITDTGNGIPKERLQRLFNMKFESTSGTSLEKGTGVGLYISNENAKKIGGSLKVDSKVGKGSVFTLTLPKKPSIATPSQ</sequence>
<keyword evidence="5 9" id="KW-0418">Kinase</keyword>
<evidence type="ECO:0000256" key="2">
    <source>
        <dbReference type="ARBA" id="ARBA00012438"/>
    </source>
</evidence>
<organism evidence="9 10">
    <name type="scientific">Echinicola vietnamensis (strain DSM 17526 / LMG 23754 / KMM 6221)</name>
    <dbReference type="NCBI Taxonomy" id="926556"/>
    <lineage>
        <taxon>Bacteria</taxon>
        <taxon>Pseudomonadati</taxon>
        <taxon>Bacteroidota</taxon>
        <taxon>Cytophagia</taxon>
        <taxon>Cytophagales</taxon>
        <taxon>Cyclobacteriaceae</taxon>
        <taxon>Echinicola</taxon>
    </lineage>
</organism>
<dbReference type="InterPro" id="IPR005467">
    <property type="entry name" value="His_kinase_dom"/>
</dbReference>
<comment type="catalytic activity">
    <reaction evidence="1">
        <text>ATP + protein L-histidine = ADP + protein N-phospho-L-histidine.</text>
        <dbReference type="EC" id="2.7.13.3"/>
    </reaction>
</comment>
<dbReference type="InterPro" id="IPR003661">
    <property type="entry name" value="HisK_dim/P_dom"/>
</dbReference>